<evidence type="ECO:0000313" key="2">
    <source>
        <dbReference type="Proteomes" id="UP000015502"/>
    </source>
</evidence>
<gene>
    <name evidence="1" type="ORF">OCC_14430</name>
</gene>
<dbReference type="EMBL" id="CP006670">
    <property type="protein sequence ID" value="AGT34362.1"/>
    <property type="molecule type" value="Genomic_DNA"/>
</dbReference>
<accession>S6A4M9</accession>
<dbReference type="PaxDb" id="523849-OCC_14430"/>
<dbReference type="AlphaFoldDB" id="S6A4M9"/>
<evidence type="ECO:0000313" key="1">
    <source>
        <dbReference type="EMBL" id="AGT34362.1"/>
    </source>
</evidence>
<keyword evidence="2" id="KW-1185">Reference proteome</keyword>
<protein>
    <submittedName>
        <fullName evidence="1">Uncharacterized protein</fullName>
    </submittedName>
</protein>
<organism evidence="1 2">
    <name type="scientific">Thermococcus litoralis (strain ATCC 51850 / DSM 5473 / JCM 8560 / NS-C)</name>
    <dbReference type="NCBI Taxonomy" id="523849"/>
    <lineage>
        <taxon>Archaea</taxon>
        <taxon>Methanobacteriati</taxon>
        <taxon>Methanobacteriota</taxon>
        <taxon>Thermococci</taxon>
        <taxon>Thermococcales</taxon>
        <taxon>Thermococcaceae</taxon>
        <taxon>Thermococcus</taxon>
    </lineage>
</organism>
<reference evidence="1 2" key="1">
    <citation type="journal article" date="2012" name="J. Bacteriol.">
        <title>Genome sequence of the model hyperthermophilic archaeon Thermococcus litoralis NS-C.</title>
        <authorList>
            <person name="Gardner A.F."/>
            <person name="Kumar S."/>
            <person name="Perler F.B."/>
        </authorList>
    </citation>
    <scope>NUCLEOTIDE SEQUENCE [LARGE SCALE GENOMIC DNA]</scope>
    <source>
        <strain evidence="2">ATCC 51850 / DSM 5473 / JCM 8560 / NS-C</strain>
    </source>
</reference>
<proteinExistence type="predicted"/>
<name>S6A4M9_THELN</name>
<sequence>MWGVSVPPESQPMKMGVGKVSRSEFTNFTKMANQNGPNLIKVG</sequence>
<dbReference type="KEGG" id="tlt:OCC_14430"/>
<dbReference type="Proteomes" id="UP000015502">
    <property type="component" value="Chromosome"/>
</dbReference>
<dbReference type="HOGENOM" id="CLU_3228025_0_0_2"/>
<dbReference type="STRING" id="523849.OCC_14430"/>